<keyword evidence="2 8" id="KW-0812">Transmembrane</keyword>
<dbReference type="PANTHER" id="PTHR24243:SF230">
    <property type="entry name" value="G-PROTEIN COUPLED RECEPTORS FAMILY 1 PROFILE DOMAIN-CONTAINING PROTEIN"/>
    <property type="match status" value="1"/>
</dbReference>
<feature type="transmembrane region" description="Helical" evidence="9">
    <location>
        <begin position="34"/>
        <end position="58"/>
    </location>
</feature>
<dbReference type="CDD" id="cd14978">
    <property type="entry name" value="7tmA_FMRFamide_R-like"/>
    <property type="match status" value="1"/>
</dbReference>
<evidence type="ECO:0000256" key="4">
    <source>
        <dbReference type="ARBA" id="ARBA00023040"/>
    </source>
</evidence>
<evidence type="ECO:0000256" key="8">
    <source>
        <dbReference type="RuleBase" id="RU000688"/>
    </source>
</evidence>
<name>R7UC53_CAPTE</name>
<dbReference type="EnsemblMetazoa" id="CapteT185632">
    <property type="protein sequence ID" value="CapteP185632"/>
    <property type="gene ID" value="CapteG185632"/>
</dbReference>
<evidence type="ECO:0000256" key="2">
    <source>
        <dbReference type="ARBA" id="ARBA00022692"/>
    </source>
</evidence>
<dbReference type="InterPro" id="IPR017452">
    <property type="entry name" value="GPCR_Rhodpsn_7TM"/>
</dbReference>
<organism evidence="11">
    <name type="scientific">Capitella teleta</name>
    <name type="common">Polychaete worm</name>
    <dbReference type="NCBI Taxonomy" id="283909"/>
    <lineage>
        <taxon>Eukaryota</taxon>
        <taxon>Metazoa</taxon>
        <taxon>Spiralia</taxon>
        <taxon>Lophotrochozoa</taxon>
        <taxon>Annelida</taxon>
        <taxon>Polychaeta</taxon>
        <taxon>Sedentaria</taxon>
        <taxon>Scolecida</taxon>
        <taxon>Capitellidae</taxon>
        <taxon>Capitella</taxon>
    </lineage>
</organism>
<protein>
    <recommendedName>
        <fullName evidence="10">G-protein coupled receptors family 1 profile domain-containing protein</fullName>
    </recommendedName>
</protein>
<evidence type="ECO:0000256" key="6">
    <source>
        <dbReference type="ARBA" id="ARBA00023170"/>
    </source>
</evidence>
<evidence type="ECO:0000256" key="7">
    <source>
        <dbReference type="ARBA" id="ARBA00023224"/>
    </source>
</evidence>
<feature type="transmembrane region" description="Helical" evidence="9">
    <location>
        <begin position="154"/>
        <end position="172"/>
    </location>
</feature>
<dbReference type="PANTHER" id="PTHR24243">
    <property type="entry name" value="G-PROTEIN COUPLED RECEPTOR"/>
    <property type="match status" value="1"/>
</dbReference>
<comment type="subcellular location">
    <subcellularLocation>
        <location evidence="1">Membrane</location>
        <topology evidence="1">Multi-pass membrane protein</topology>
    </subcellularLocation>
</comment>
<gene>
    <name evidence="11" type="ORF">CAPTEDRAFT_185632</name>
</gene>
<keyword evidence="3 9" id="KW-1133">Transmembrane helix</keyword>
<feature type="transmembrane region" description="Helical" evidence="9">
    <location>
        <begin position="70"/>
        <end position="88"/>
    </location>
</feature>
<feature type="transmembrane region" description="Helical" evidence="9">
    <location>
        <begin position="253"/>
        <end position="279"/>
    </location>
</feature>
<dbReference type="Proteomes" id="UP000014760">
    <property type="component" value="Unassembled WGS sequence"/>
</dbReference>
<evidence type="ECO:0000313" key="11">
    <source>
        <dbReference type="EMBL" id="ELU03569.1"/>
    </source>
</evidence>
<reference evidence="12" key="3">
    <citation type="submission" date="2015-06" db="UniProtKB">
        <authorList>
            <consortium name="EnsemblMetazoa"/>
        </authorList>
    </citation>
    <scope>IDENTIFICATION</scope>
</reference>
<evidence type="ECO:0000256" key="5">
    <source>
        <dbReference type="ARBA" id="ARBA00023136"/>
    </source>
</evidence>
<comment type="similarity">
    <text evidence="8">Belongs to the G-protein coupled receptor 1 family.</text>
</comment>
<feature type="transmembrane region" description="Helical" evidence="9">
    <location>
        <begin position="210"/>
        <end position="233"/>
    </location>
</feature>
<dbReference type="AlphaFoldDB" id="R7UC53"/>
<evidence type="ECO:0000313" key="13">
    <source>
        <dbReference type="Proteomes" id="UP000014760"/>
    </source>
</evidence>
<dbReference type="STRING" id="283909.R7UC53"/>
<evidence type="ECO:0000256" key="3">
    <source>
        <dbReference type="ARBA" id="ARBA00022989"/>
    </source>
</evidence>
<dbReference type="GO" id="GO:0004930">
    <property type="term" value="F:G protein-coupled receptor activity"/>
    <property type="evidence" value="ECO:0007669"/>
    <property type="project" value="UniProtKB-KW"/>
</dbReference>
<feature type="transmembrane region" description="Helical" evidence="9">
    <location>
        <begin position="123"/>
        <end position="142"/>
    </location>
</feature>
<evidence type="ECO:0000256" key="1">
    <source>
        <dbReference type="ARBA" id="ARBA00004141"/>
    </source>
</evidence>
<dbReference type="HOGENOM" id="CLU_009579_24_0_1"/>
<keyword evidence="6 8" id="KW-0675">Receptor</keyword>
<evidence type="ECO:0000259" key="10">
    <source>
        <dbReference type="PROSITE" id="PS50262"/>
    </source>
</evidence>
<keyword evidence="13" id="KW-1185">Reference proteome</keyword>
<dbReference type="PROSITE" id="PS00237">
    <property type="entry name" value="G_PROTEIN_RECEP_F1_1"/>
    <property type="match status" value="1"/>
</dbReference>
<dbReference type="SUPFAM" id="SSF81321">
    <property type="entry name" value="Family A G protein-coupled receptor-like"/>
    <property type="match status" value="1"/>
</dbReference>
<dbReference type="PROSITE" id="PS50262">
    <property type="entry name" value="G_PROTEIN_RECEP_F1_2"/>
    <property type="match status" value="1"/>
</dbReference>
<accession>R7UC53</accession>
<keyword evidence="5 9" id="KW-0472">Membrane</keyword>
<sequence>MSAISHNYSGCAVLDPDFNGSQQHNTGNKDLAEVVWVILGPLILTIGLFGNLLILVLMNRRFLCGTTTSVYLRTMAAADICALISGIIPEVLEAANIIVIKESHPVACKLEKFIFYTSADTSMWILVIFTIDRFLAVCFPLTFRSTSSLFRARAAATGAFVIAICKSLHVFWTRGAEYHVLDGVDELLLVSNCGHPTLAFKHFECLVRPWIVFVVVDAGPFVFILTSNVFIVLEIRKLVNDETFLSSNNSRQLVQLSLMCLSASFCFLICITPSIVLLIGRPHWTQPHLISGYTTAKAFNNVLVYVHHSANFFLYCITGKRFRAALWALFHGEMSGNVDETGVFPIA</sequence>
<proteinExistence type="inferred from homology"/>
<reference evidence="13" key="1">
    <citation type="submission" date="2012-12" db="EMBL/GenBank/DDBJ databases">
        <authorList>
            <person name="Hellsten U."/>
            <person name="Grimwood J."/>
            <person name="Chapman J.A."/>
            <person name="Shapiro H."/>
            <person name="Aerts A."/>
            <person name="Otillar R.P."/>
            <person name="Terry A.Y."/>
            <person name="Boore J.L."/>
            <person name="Simakov O."/>
            <person name="Marletaz F."/>
            <person name="Cho S.-J."/>
            <person name="Edsinger-Gonzales E."/>
            <person name="Havlak P."/>
            <person name="Kuo D.-H."/>
            <person name="Larsson T."/>
            <person name="Lv J."/>
            <person name="Arendt D."/>
            <person name="Savage R."/>
            <person name="Osoegawa K."/>
            <person name="de Jong P."/>
            <person name="Lindberg D.R."/>
            <person name="Seaver E.C."/>
            <person name="Weisblat D.A."/>
            <person name="Putnam N.H."/>
            <person name="Grigoriev I.V."/>
            <person name="Rokhsar D.S."/>
        </authorList>
    </citation>
    <scope>NUCLEOTIDE SEQUENCE</scope>
    <source>
        <strain evidence="13">I ESC-2004</strain>
    </source>
</reference>
<dbReference type="Pfam" id="PF00001">
    <property type="entry name" value="7tm_1"/>
    <property type="match status" value="1"/>
</dbReference>
<feature type="domain" description="G-protein coupled receptors family 1 profile" evidence="10">
    <location>
        <begin position="50"/>
        <end position="315"/>
    </location>
</feature>
<dbReference type="GO" id="GO:0005886">
    <property type="term" value="C:plasma membrane"/>
    <property type="evidence" value="ECO:0007669"/>
    <property type="project" value="TreeGrafter"/>
</dbReference>
<dbReference type="EMBL" id="KB303021">
    <property type="protein sequence ID" value="ELU03569.1"/>
    <property type="molecule type" value="Genomic_DNA"/>
</dbReference>
<evidence type="ECO:0000256" key="9">
    <source>
        <dbReference type="SAM" id="Phobius"/>
    </source>
</evidence>
<keyword evidence="7 8" id="KW-0807">Transducer</keyword>
<reference evidence="11 13" key="2">
    <citation type="journal article" date="2013" name="Nature">
        <title>Insights into bilaterian evolution from three spiralian genomes.</title>
        <authorList>
            <person name="Simakov O."/>
            <person name="Marletaz F."/>
            <person name="Cho S.J."/>
            <person name="Edsinger-Gonzales E."/>
            <person name="Havlak P."/>
            <person name="Hellsten U."/>
            <person name="Kuo D.H."/>
            <person name="Larsson T."/>
            <person name="Lv J."/>
            <person name="Arendt D."/>
            <person name="Savage R."/>
            <person name="Osoegawa K."/>
            <person name="de Jong P."/>
            <person name="Grimwood J."/>
            <person name="Chapman J.A."/>
            <person name="Shapiro H."/>
            <person name="Aerts A."/>
            <person name="Otillar R.P."/>
            <person name="Terry A.Y."/>
            <person name="Boore J.L."/>
            <person name="Grigoriev I.V."/>
            <person name="Lindberg D.R."/>
            <person name="Seaver E.C."/>
            <person name="Weisblat D.A."/>
            <person name="Putnam N.H."/>
            <person name="Rokhsar D.S."/>
        </authorList>
    </citation>
    <scope>NUCLEOTIDE SEQUENCE</scope>
    <source>
        <strain evidence="11 13">I ESC-2004</strain>
    </source>
</reference>
<dbReference type="OMA" id="CSGSECW"/>
<evidence type="ECO:0000313" key="12">
    <source>
        <dbReference type="EnsemblMetazoa" id="CapteP185632"/>
    </source>
</evidence>
<dbReference type="Gene3D" id="1.20.1070.10">
    <property type="entry name" value="Rhodopsin 7-helix transmembrane proteins"/>
    <property type="match status" value="1"/>
</dbReference>
<keyword evidence="4 8" id="KW-0297">G-protein coupled receptor</keyword>
<dbReference type="EMBL" id="AMQN01008396">
    <property type="status" value="NOT_ANNOTATED_CDS"/>
    <property type="molecule type" value="Genomic_DNA"/>
</dbReference>
<dbReference type="InterPro" id="IPR000276">
    <property type="entry name" value="GPCR_Rhodpsn"/>
</dbReference>
<dbReference type="OrthoDB" id="9983318at2759"/>
<dbReference type="PRINTS" id="PR00237">
    <property type="entry name" value="GPCRRHODOPSN"/>
</dbReference>